<dbReference type="InterPro" id="IPR001878">
    <property type="entry name" value="Znf_CCHC"/>
</dbReference>
<dbReference type="AlphaFoldDB" id="A0A9D5BYV0"/>
<comment type="caution">
    <text evidence="4">The sequence shown here is derived from an EMBL/GenBank/DDBJ whole genome shotgun (WGS) entry which is preliminary data.</text>
</comment>
<dbReference type="EMBL" id="JAGGNH010000009">
    <property type="protein sequence ID" value="KAJ0963233.1"/>
    <property type="molecule type" value="Genomic_DNA"/>
</dbReference>
<feature type="domain" description="CCHC-type" evidence="3">
    <location>
        <begin position="109"/>
        <end position="123"/>
    </location>
</feature>
<accession>A0A9D5BYV0</accession>
<dbReference type="InterPro" id="IPR025836">
    <property type="entry name" value="Zn_knuckle_CX2CX4HX4C"/>
</dbReference>
<keyword evidence="5" id="KW-1185">Reference proteome</keyword>
<evidence type="ECO:0000313" key="4">
    <source>
        <dbReference type="EMBL" id="KAJ0963233.1"/>
    </source>
</evidence>
<dbReference type="PANTHER" id="PTHR31286:SF180">
    <property type="entry name" value="OS10G0362600 PROTEIN"/>
    <property type="match status" value="1"/>
</dbReference>
<organism evidence="4 5">
    <name type="scientific">Dioscorea zingiberensis</name>
    <dbReference type="NCBI Taxonomy" id="325984"/>
    <lineage>
        <taxon>Eukaryota</taxon>
        <taxon>Viridiplantae</taxon>
        <taxon>Streptophyta</taxon>
        <taxon>Embryophyta</taxon>
        <taxon>Tracheophyta</taxon>
        <taxon>Spermatophyta</taxon>
        <taxon>Magnoliopsida</taxon>
        <taxon>Liliopsida</taxon>
        <taxon>Dioscoreales</taxon>
        <taxon>Dioscoreaceae</taxon>
        <taxon>Dioscorea</taxon>
    </lineage>
</organism>
<dbReference type="GO" id="GO:0008270">
    <property type="term" value="F:zinc ion binding"/>
    <property type="evidence" value="ECO:0007669"/>
    <property type="project" value="UniProtKB-KW"/>
</dbReference>
<dbReference type="InterPro" id="IPR040256">
    <property type="entry name" value="At4g02000-like"/>
</dbReference>
<dbReference type="Pfam" id="PF14392">
    <property type="entry name" value="zf-CCHC_4"/>
    <property type="match status" value="1"/>
</dbReference>
<proteinExistence type="predicted"/>
<feature type="compositionally biased region" description="Polar residues" evidence="2">
    <location>
        <begin position="166"/>
        <end position="175"/>
    </location>
</feature>
<evidence type="ECO:0000259" key="3">
    <source>
        <dbReference type="PROSITE" id="PS50158"/>
    </source>
</evidence>
<dbReference type="OrthoDB" id="686753at2759"/>
<dbReference type="PANTHER" id="PTHR31286">
    <property type="entry name" value="GLYCINE-RICH CELL WALL STRUCTURAL PROTEIN 1.8-LIKE"/>
    <property type="match status" value="1"/>
</dbReference>
<evidence type="ECO:0000256" key="2">
    <source>
        <dbReference type="SAM" id="MobiDB-lite"/>
    </source>
</evidence>
<keyword evidence="1" id="KW-0862">Zinc</keyword>
<name>A0A9D5BYV0_9LILI</name>
<reference evidence="4" key="1">
    <citation type="submission" date="2021-03" db="EMBL/GenBank/DDBJ databases">
        <authorList>
            <person name="Li Z."/>
            <person name="Yang C."/>
        </authorList>
    </citation>
    <scope>NUCLEOTIDE SEQUENCE</scope>
    <source>
        <strain evidence="4">Dzin_1.0</strain>
        <tissue evidence="4">Leaf</tissue>
    </source>
</reference>
<evidence type="ECO:0000256" key="1">
    <source>
        <dbReference type="PROSITE-ProRule" id="PRU00047"/>
    </source>
</evidence>
<keyword evidence="1" id="KW-0479">Metal-binding</keyword>
<dbReference type="Proteomes" id="UP001085076">
    <property type="component" value="Miscellaneous, Linkage group lg09"/>
</dbReference>
<keyword evidence="1" id="KW-0863">Zinc-finger</keyword>
<dbReference type="GO" id="GO:0003676">
    <property type="term" value="F:nucleic acid binding"/>
    <property type="evidence" value="ECO:0007669"/>
    <property type="project" value="InterPro"/>
</dbReference>
<sequence>MLNGLILHLIPWRPHFQPAFERLSTATIWIQLHHLPWDYWNLTSMESIASFFGRVIKIDETTMIYDRGRFARICIEIDLDKPLKRGIWVKLEEKYNFVALIYEKIPMFCYQCGVVGHGAENCKMGQAGNQRMKFRTKTSFLDLKGKEAMAVDVGPSCRNSEVPEETLNQETQKQNPGYGIWMTQKGKRGKGRVA</sequence>
<feature type="compositionally biased region" description="Basic residues" evidence="2">
    <location>
        <begin position="185"/>
        <end position="194"/>
    </location>
</feature>
<dbReference type="PROSITE" id="PS50158">
    <property type="entry name" value="ZF_CCHC"/>
    <property type="match status" value="1"/>
</dbReference>
<protein>
    <recommendedName>
        <fullName evidence="3">CCHC-type domain-containing protein</fullName>
    </recommendedName>
</protein>
<feature type="region of interest" description="Disordered" evidence="2">
    <location>
        <begin position="159"/>
        <end position="194"/>
    </location>
</feature>
<evidence type="ECO:0000313" key="5">
    <source>
        <dbReference type="Proteomes" id="UP001085076"/>
    </source>
</evidence>
<gene>
    <name evidence="4" type="ORF">J5N97_028355</name>
</gene>
<reference evidence="4" key="2">
    <citation type="journal article" date="2022" name="Hortic Res">
        <title>The genome of Dioscorea zingiberensis sheds light on the biosynthesis, origin and evolution of the medicinally important diosgenin saponins.</title>
        <authorList>
            <person name="Li Y."/>
            <person name="Tan C."/>
            <person name="Li Z."/>
            <person name="Guo J."/>
            <person name="Li S."/>
            <person name="Chen X."/>
            <person name="Wang C."/>
            <person name="Dai X."/>
            <person name="Yang H."/>
            <person name="Song W."/>
            <person name="Hou L."/>
            <person name="Xu J."/>
            <person name="Tong Z."/>
            <person name="Xu A."/>
            <person name="Yuan X."/>
            <person name="Wang W."/>
            <person name="Yang Q."/>
            <person name="Chen L."/>
            <person name="Sun Z."/>
            <person name="Wang K."/>
            <person name="Pan B."/>
            <person name="Chen J."/>
            <person name="Bao Y."/>
            <person name="Liu F."/>
            <person name="Qi X."/>
            <person name="Gang D.R."/>
            <person name="Wen J."/>
            <person name="Li J."/>
        </authorList>
    </citation>
    <scope>NUCLEOTIDE SEQUENCE</scope>
    <source>
        <strain evidence="4">Dzin_1.0</strain>
    </source>
</reference>